<dbReference type="Proteomes" id="UP000250550">
    <property type="component" value="Unassembled WGS sequence"/>
</dbReference>
<organism evidence="1 2">
    <name type="scientific">Faecalibacterium prausnitzii</name>
    <dbReference type="NCBI Taxonomy" id="853"/>
    <lineage>
        <taxon>Bacteria</taxon>
        <taxon>Bacillati</taxon>
        <taxon>Bacillota</taxon>
        <taxon>Clostridia</taxon>
        <taxon>Eubacteriales</taxon>
        <taxon>Oscillospiraceae</taxon>
        <taxon>Faecalibacterium</taxon>
    </lineage>
</organism>
<name>A0A329UTB1_9FIRM</name>
<reference evidence="1 2" key="1">
    <citation type="submission" date="2018-02" db="EMBL/GenBank/DDBJ databases">
        <title>Complete genome sequencing of Faecalibacterium prausnitzii strains isolated from the human gut.</title>
        <authorList>
            <person name="Fitzgerald B.C."/>
            <person name="Shkoporov A.N."/>
            <person name="Ross P.R."/>
            <person name="Hill C."/>
        </authorList>
    </citation>
    <scope>NUCLEOTIDE SEQUENCE [LARGE SCALE GENOMIC DNA]</scope>
    <source>
        <strain evidence="1 2">APC924/119</strain>
    </source>
</reference>
<evidence type="ECO:0000313" key="1">
    <source>
        <dbReference type="EMBL" id="RAW65204.1"/>
    </source>
</evidence>
<evidence type="ECO:0000313" key="2">
    <source>
        <dbReference type="Proteomes" id="UP000250550"/>
    </source>
</evidence>
<dbReference type="AlphaFoldDB" id="A0A329UTB1"/>
<dbReference type="EMBL" id="PRLF01000008">
    <property type="protein sequence ID" value="RAW65204.1"/>
    <property type="molecule type" value="Genomic_DNA"/>
</dbReference>
<accession>A0A329UTB1</accession>
<gene>
    <name evidence="1" type="ORF">C4N21_07450</name>
</gene>
<comment type="caution">
    <text evidence="1">The sequence shown here is derived from an EMBL/GenBank/DDBJ whole genome shotgun (WGS) entry which is preliminary data.</text>
</comment>
<proteinExistence type="predicted"/>
<sequence>MPAAIGLRHPASASCLGRHLRLAGRCPNNSSLFPPLAAVVVVALWASRVERIFCIAVPKRLRAFRNCFFTGEIAVESLSGAHSFATLFLRPKRVRKGFFGVFQGDSMHFRGHSRRIAPFLPPFVVYYRHRAVLCSICHSRNSYRAENRPVTANRAVFCFLRVRVVYGSFQRICGAIRAQNRPKRAKRGTLGTTKAPGLEGA</sequence>
<protein>
    <submittedName>
        <fullName evidence="1">Uncharacterized protein</fullName>
    </submittedName>
</protein>